<dbReference type="Pfam" id="PF00035">
    <property type="entry name" value="dsrm"/>
    <property type="match status" value="2"/>
</dbReference>
<dbReference type="GO" id="GO:0003725">
    <property type="term" value="F:double-stranded RNA binding"/>
    <property type="evidence" value="ECO:0007669"/>
    <property type="project" value="InterPro"/>
</dbReference>
<dbReference type="InterPro" id="IPR014720">
    <property type="entry name" value="dsRBD_dom"/>
</dbReference>
<dbReference type="InterPro" id="IPR044453">
    <property type="entry name" value="EIF2AK2_DSRM_2"/>
</dbReference>
<feature type="binding site" evidence="7">
    <location>
        <position position="271"/>
    </location>
    <ligand>
        <name>ATP</name>
        <dbReference type="ChEBI" id="CHEBI:30616"/>
    </ligand>
</feature>
<feature type="domain" description="Protein kinase" evidence="8">
    <location>
        <begin position="242"/>
        <end position="511"/>
    </location>
</feature>
<evidence type="ECO:0000256" key="1">
    <source>
        <dbReference type="ARBA" id="ARBA00022679"/>
    </source>
</evidence>
<dbReference type="Gene3D" id="3.30.200.20">
    <property type="entry name" value="Phosphorylase Kinase, domain 1"/>
    <property type="match status" value="1"/>
</dbReference>
<dbReference type="PANTHER" id="PTHR11042">
    <property type="entry name" value="EUKARYOTIC TRANSLATION INITIATION FACTOR 2-ALPHA KINASE EIF2-ALPHA KINASE -RELATED"/>
    <property type="match status" value="1"/>
</dbReference>
<dbReference type="CDD" id="cd19904">
    <property type="entry name" value="DSRM_EIF2AK2_rpt2"/>
    <property type="match status" value="1"/>
</dbReference>
<dbReference type="InterPro" id="IPR017441">
    <property type="entry name" value="Protein_kinase_ATP_BS"/>
</dbReference>
<name>A0A6P7QCN2_MUSCR</name>
<evidence type="ECO:0000256" key="6">
    <source>
        <dbReference type="PROSITE-ProRule" id="PRU00266"/>
    </source>
</evidence>
<dbReference type="CTD" id="5610"/>
<proteinExistence type="predicted"/>
<keyword evidence="4 7" id="KW-0067">ATP-binding</keyword>
<dbReference type="RefSeq" id="XP_029326777.1">
    <property type="nucleotide sequence ID" value="XM_029470917.1"/>
</dbReference>
<feature type="domain" description="DRBM" evidence="9">
    <location>
        <begin position="95"/>
        <end position="162"/>
    </location>
</feature>
<dbReference type="FunFam" id="3.30.200.20:FF:000536">
    <property type="entry name" value="Eukaryotic translation initiation factor 2-alpha kinase 2"/>
    <property type="match status" value="1"/>
</dbReference>
<dbReference type="Gene3D" id="1.10.510.10">
    <property type="entry name" value="Transferase(Phosphotransferase) domain 1"/>
    <property type="match status" value="1"/>
</dbReference>
<evidence type="ECO:0000256" key="3">
    <source>
        <dbReference type="ARBA" id="ARBA00022777"/>
    </source>
</evidence>
<keyword evidence="1" id="KW-0808">Transferase</keyword>
<evidence type="ECO:0000256" key="4">
    <source>
        <dbReference type="ARBA" id="ARBA00022840"/>
    </source>
</evidence>
<evidence type="ECO:0000259" key="9">
    <source>
        <dbReference type="PROSITE" id="PS50137"/>
    </source>
</evidence>
<evidence type="ECO:0000256" key="2">
    <source>
        <dbReference type="ARBA" id="ARBA00022741"/>
    </source>
</evidence>
<dbReference type="GO" id="GO:0004694">
    <property type="term" value="F:eukaryotic translation initiation factor 2alpha kinase activity"/>
    <property type="evidence" value="ECO:0007669"/>
    <property type="project" value="TreeGrafter"/>
</dbReference>
<dbReference type="CDD" id="cd19903">
    <property type="entry name" value="DSRM_EIF2AK2_rpt1"/>
    <property type="match status" value="1"/>
</dbReference>
<keyword evidence="5" id="KW-0829">Tyrosine-protein kinase</keyword>
<dbReference type="Pfam" id="PF00069">
    <property type="entry name" value="Pkinase"/>
    <property type="match status" value="1"/>
</dbReference>
<dbReference type="Proteomes" id="UP000515126">
    <property type="component" value="Chromosome 17"/>
</dbReference>
<dbReference type="SUPFAM" id="SSF56112">
    <property type="entry name" value="Protein kinase-like (PK-like)"/>
    <property type="match status" value="1"/>
</dbReference>
<dbReference type="GO" id="GO:0004713">
    <property type="term" value="F:protein tyrosine kinase activity"/>
    <property type="evidence" value="ECO:0007669"/>
    <property type="project" value="UniProtKB-KW"/>
</dbReference>
<feature type="domain" description="DRBM" evidence="9">
    <location>
        <begin position="8"/>
        <end position="76"/>
    </location>
</feature>
<sequence length="522" mass="58661">MASDTPGFYMDKLNKYRQMHGVAITYKELSTSGPPHDRRFTFQVLIDEKEFPEAEGRSKQEARNAAAKLAVDILDNENKVDCHTNASEQGLFVGNYIGLVNSFAQKKKLSVNYEQCEPNSELPQRFICKCKIGQTMYGTGSGVTKQEAKQLAAKEAYQKLLKSPPKTAGTSSSVVTSTFSGFSSSSSMTSNGVSQSAPGNFSSENVFTNGLGENKRKSGIQKPCDDVAGDTISILSRFNSDFEDIEEIGLGGFGQVFKAKHRIDGKTYAIKRVKYNTEKAEHEVQALAELNHVNIVQYHSCWEGVDYDPEHSMSDTSRYKTRCLFIQMEFCDKGTLEQWMRNRNQSKVDKALILDLYEQIVTGVECIHSKGLIHRDLKPFRITLPLPFPAQGRRALSRWNLTGCVFHPLAVYTASASCFSELGCSCCSELYLKHYGKEVDIFALGLILAELLHTCFTESEKIKFFKSLRNGIFSNDIFDNKEISLLKKLLSEKPEDRPKTSEILKTLAEWRDISEKKKRNTC</sequence>
<dbReference type="GO" id="GO:0005634">
    <property type="term" value="C:nucleus"/>
    <property type="evidence" value="ECO:0007669"/>
    <property type="project" value="TreeGrafter"/>
</dbReference>
<dbReference type="SMART" id="SM00358">
    <property type="entry name" value="DSRM"/>
    <property type="match status" value="2"/>
</dbReference>
<dbReference type="InterPro" id="IPR000719">
    <property type="entry name" value="Prot_kinase_dom"/>
</dbReference>
<evidence type="ECO:0000259" key="8">
    <source>
        <dbReference type="PROSITE" id="PS50011"/>
    </source>
</evidence>
<dbReference type="PROSITE" id="PS00107">
    <property type="entry name" value="PROTEIN_KINASE_ATP"/>
    <property type="match status" value="1"/>
</dbReference>
<dbReference type="GO" id="GO:0005737">
    <property type="term" value="C:cytoplasm"/>
    <property type="evidence" value="ECO:0007669"/>
    <property type="project" value="TreeGrafter"/>
</dbReference>
<evidence type="ECO:0000313" key="10">
    <source>
        <dbReference type="Proteomes" id="UP000515126"/>
    </source>
</evidence>
<dbReference type="FunFam" id="3.30.160.20:FF:000045">
    <property type="entry name" value="Eukaryotic translation initiation factor 2-alpha kinase 2"/>
    <property type="match status" value="1"/>
</dbReference>
<keyword evidence="6" id="KW-0694">RNA-binding</keyword>
<keyword evidence="10" id="KW-1185">Reference proteome</keyword>
<evidence type="ECO:0000256" key="7">
    <source>
        <dbReference type="PROSITE-ProRule" id="PRU10141"/>
    </source>
</evidence>
<keyword evidence="2 7" id="KW-0547">Nucleotide-binding</keyword>
<dbReference type="FunFam" id="3.30.160.20:FF:000139">
    <property type="entry name" value="Interferon-induced, double-stranded RNA-activated protein kinase"/>
    <property type="match status" value="1"/>
</dbReference>
<protein>
    <submittedName>
        <fullName evidence="11">Interferon-induced, double-stranded RNA-activated protein kinase</fullName>
    </submittedName>
</protein>
<keyword evidence="3 11" id="KW-0418">Kinase</keyword>
<dbReference type="Gene3D" id="3.30.160.20">
    <property type="match status" value="2"/>
</dbReference>
<reference evidence="11" key="1">
    <citation type="submission" date="2025-08" db="UniProtKB">
        <authorList>
            <consortium name="RefSeq"/>
        </authorList>
    </citation>
    <scope>IDENTIFICATION</scope>
</reference>
<evidence type="ECO:0000256" key="5">
    <source>
        <dbReference type="ARBA" id="ARBA00023137"/>
    </source>
</evidence>
<dbReference type="SUPFAM" id="SSF54768">
    <property type="entry name" value="dsRNA-binding domain-like"/>
    <property type="match status" value="2"/>
</dbReference>
<dbReference type="InterPro" id="IPR044452">
    <property type="entry name" value="EIF2AK2_DSRM_1"/>
</dbReference>
<dbReference type="InterPro" id="IPR050339">
    <property type="entry name" value="CC_SR_Kinase"/>
</dbReference>
<gene>
    <name evidence="11" type="primary">Eif2ak2</name>
</gene>
<accession>A0A6P7QCN2</accession>
<dbReference type="PROSITE" id="PS50011">
    <property type="entry name" value="PROTEIN_KINASE_DOM"/>
    <property type="match status" value="1"/>
</dbReference>
<dbReference type="InterPro" id="IPR011009">
    <property type="entry name" value="Kinase-like_dom_sf"/>
</dbReference>
<organism evidence="10 11">
    <name type="scientific">Mus caroli</name>
    <name type="common">Ryukyu mouse</name>
    <name type="synonym">Ricefield mouse</name>
    <dbReference type="NCBI Taxonomy" id="10089"/>
    <lineage>
        <taxon>Eukaryota</taxon>
        <taxon>Metazoa</taxon>
        <taxon>Chordata</taxon>
        <taxon>Craniata</taxon>
        <taxon>Vertebrata</taxon>
        <taxon>Euteleostomi</taxon>
        <taxon>Mammalia</taxon>
        <taxon>Eutheria</taxon>
        <taxon>Euarchontoglires</taxon>
        <taxon>Glires</taxon>
        <taxon>Rodentia</taxon>
        <taxon>Myomorpha</taxon>
        <taxon>Muroidea</taxon>
        <taxon>Muridae</taxon>
        <taxon>Murinae</taxon>
        <taxon>Mus</taxon>
        <taxon>Mus</taxon>
    </lineage>
</organism>
<dbReference type="KEGG" id="mcal:110312307"/>
<dbReference type="PANTHER" id="PTHR11042:SF163">
    <property type="entry name" value="INTERFERON-INDUCED, DOUBLE-STRANDED RNA-ACTIVATED PROTEIN KINASE"/>
    <property type="match status" value="1"/>
</dbReference>
<dbReference type="PROSITE" id="PS50137">
    <property type="entry name" value="DS_RBD"/>
    <property type="match status" value="2"/>
</dbReference>
<evidence type="ECO:0000313" key="11">
    <source>
        <dbReference type="RefSeq" id="XP_029326777.1"/>
    </source>
</evidence>
<dbReference type="GO" id="GO:0005524">
    <property type="term" value="F:ATP binding"/>
    <property type="evidence" value="ECO:0007669"/>
    <property type="project" value="UniProtKB-UniRule"/>
</dbReference>
<dbReference type="AlphaFoldDB" id="A0A6P7QCN2"/>
<dbReference type="GeneID" id="110312307"/>